<dbReference type="InterPro" id="IPR023395">
    <property type="entry name" value="MCP_dom_sf"/>
</dbReference>
<dbReference type="EMBL" id="JAGKQM010000018">
    <property type="protein sequence ID" value="KAH0864131.1"/>
    <property type="molecule type" value="Genomic_DNA"/>
</dbReference>
<comment type="caution">
    <text evidence="16">The sequence shown here is derived from an EMBL/GenBank/DDBJ whole genome shotgun (WGS) entry which is preliminary data.</text>
</comment>
<gene>
    <name evidence="16" type="ORF">HID58_081342</name>
</gene>
<dbReference type="SUPFAM" id="SSF103506">
    <property type="entry name" value="Mitochondrial carrier"/>
    <property type="match status" value="2"/>
</dbReference>
<evidence type="ECO:0000256" key="9">
    <source>
        <dbReference type="ARBA" id="ARBA00023125"/>
    </source>
</evidence>
<comment type="similarity">
    <text evidence="3 14">Belongs to the mitochondrial carrier (TC 2.A.29) family.</text>
</comment>
<feature type="non-terminal residue" evidence="16">
    <location>
        <position position="1"/>
    </location>
</feature>
<organism evidence="16 17">
    <name type="scientific">Brassica napus</name>
    <name type="common">Rape</name>
    <dbReference type="NCBI Taxonomy" id="3708"/>
    <lineage>
        <taxon>Eukaryota</taxon>
        <taxon>Viridiplantae</taxon>
        <taxon>Streptophyta</taxon>
        <taxon>Embryophyta</taxon>
        <taxon>Tracheophyta</taxon>
        <taxon>Spermatophyta</taxon>
        <taxon>Magnoliopsida</taxon>
        <taxon>eudicotyledons</taxon>
        <taxon>Gunneridae</taxon>
        <taxon>Pentapetalae</taxon>
        <taxon>rosids</taxon>
        <taxon>malvids</taxon>
        <taxon>Brassicales</taxon>
        <taxon>Brassicaceae</taxon>
        <taxon>Brassiceae</taxon>
        <taxon>Brassica</taxon>
    </lineage>
</organism>
<dbReference type="SUPFAM" id="SSF101936">
    <property type="entry name" value="DNA-binding pseudobarrel domain"/>
    <property type="match status" value="1"/>
</dbReference>
<dbReference type="InterPro" id="IPR015300">
    <property type="entry name" value="DNA-bd_pseudobarrel_sf"/>
</dbReference>
<dbReference type="Pfam" id="PF00153">
    <property type="entry name" value="Mito_carr"/>
    <property type="match status" value="2"/>
</dbReference>
<evidence type="ECO:0000256" key="4">
    <source>
        <dbReference type="ARBA" id="ARBA00022448"/>
    </source>
</evidence>
<evidence type="ECO:0000313" key="17">
    <source>
        <dbReference type="Proteomes" id="UP000824890"/>
    </source>
</evidence>
<keyword evidence="8" id="KW-0805">Transcription regulation</keyword>
<keyword evidence="5 13" id="KW-0812">Transmembrane</keyword>
<keyword evidence="17" id="KW-1185">Reference proteome</keyword>
<evidence type="ECO:0000256" key="7">
    <source>
        <dbReference type="ARBA" id="ARBA00022989"/>
    </source>
</evidence>
<keyword evidence="9" id="KW-0238">DNA-binding</keyword>
<evidence type="ECO:0000256" key="2">
    <source>
        <dbReference type="ARBA" id="ARBA00004141"/>
    </source>
</evidence>
<feature type="region of interest" description="Disordered" evidence="15">
    <location>
        <begin position="123"/>
        <end position="149"/>
    </location>
</feature>
<name>A0ABQ7YAB3_BRANA</name>
<keyword evidence="11" id="KW-0804">Transcription</keyword>
<proteinExistence type="inferred from homology"/>
<evidence type="ECO:0000256" key="12">
    <source>
        <dbReference type="ARBA" id="ARBA00023242"/>
    </source>
</evidence>
<evidence type="ECO:0000256" key="11">
    <source>
        <dbReference type="ARBA" id="ARBA00023163"/>
    </source>
</evidence>
<keyword evidence="4 14" id="KW-0813">Transport</keyword>
<evidence type="ECO:0000256" key="14">
    <source>
        <dbReference type="RuleBase" id="RU000488"/>
    </source>
</evidence>
<reference evidence="16 17" key="1">
    <citation type="submission" date="2021-05" db="EMBL/GenBank/DDBJ databases">
        <title>Genome Assembly of Synthetic Allotetraploid Brassica napus Reveals Homoeologous Exchanges between Subgenomes.</title>
        <authorList>
            <person name="Davis J.T."/>
        </authorList>
    </citation>
    <scope>NUCLEOTIDE SEQUENCE [LARGE SCALE GENOMIC DNA]</scope>
    <source>
        <strain evidence="17">cv. Da-Ae</strain>
        <tissue evidence="16">Seedling</tissue>
    </source>
</reference>
<dbReference type="Gene3D" id="2.40.330.10">
    <property type="entry name" value="DNA-binding pseudobarrel domain"/>
    <property type="match status" value="1"/>
</dbReference>
<evidence type="ECO:0000256" key="8">
    <source>
        <dbReference type="ARBA" id="ARBA00023015"/>
    </source>
</evidence>
<dbReference type="PANTHER" id="PTHR45618">
    <property type="entry name" value="MITOCHONDRIAL DICARBOXYLATE CARRIER-RELATED"/>
    <property type="match status" value="1"/>
</dbReference>
<evidence type="ECO:0000256" key="13">
    <source>
        <dbReference type="PROSITE-ProRule" id="PRU00282"/>
    </source>
</evidence>
<keyword evidence="12" id="KW-0539">Nucleus</keyword>
<keyword evidence="10 13" id="KW-0472">Membrane</keyword>
<evidence type="ECO:0000256" key="5">
    <source>
        <dbReference type="ARBA" id="ARBA00022692"/>
    </source>
</evidence>
<protein>
    <submittedName>
        <fullName evidence="16">Uncharacterized protein</fullName>
    </submittedName>
</protein>
<dbReference type="PROSITE" id="PS50920">
    <property type="entry name" value="SOLCAR"/>
    <property type="match status" value="2"/>
</dbReference>
<sequence>KTIFLKWIAEGGIASIVAGCSTHPLDLTKLQGESASIQTNLRPALAFQTSSAVHAPSPPPRVGIITIGSRIIRQEGTCTLFSGISATSATVLRQTLYSTTRMGLYDILKTKWTDLETKTIPTVAPKPPVMNPADVSMPTEAPGGRPEELQERFGRDRADGSRRRRHVAVETFVDDDKQSTRASQLATYDSVKETILERGLMRDGLGTHVTSSFAAGFVMLTFGTPLPAAKLGLTLEGTRDSTPYIKSKWKHRKTKLAEHKTRMQLRKRHLFLRPPRFQVHSFCKTLTASDTSTHGGFSVLSRHADECLPPLDMSRQSPTQELVAKKLHANEWLEAGKTAPYKGAVDCVLKTERAEGIMALYKGFLPTVSRQAPFTMIMPVISTNHRQCLPLLLPLLNKLFPPQPLTISALVRLHRNMKKNGEFVGITILWLDEKDPVFAYRENKALFYFNQRRVKPRLMKAKIEVLRFTPVNQPEFQ</sequence>
<accession>A0ABQ7YAB3</accession>
<keyword evidence="6" id="KW-0677">Repeat</keyword>
<keyword evidence="7" id="KW-1133">Transmembrane helix</keyword>
<dbReference type="InterPro" id="IPR050391">
    <property type="entry name" value="Mito_Metabolite_Transporter"/>
</dbReference>
<feature type="repeat" description="Solcar" evidence="13">
    <location>
        <begin position="2"/>
        <end position="111"/>
    </location>
</feature>
<dbReference type="InterPro" id="IPR018108">
    <property type="entry name" value="MCP_transmembrane"/>
</dbReference>
<dbReference type="Proteomes" id="UP000824890">
    <property type="component" value="Unassembled WGS sequence"/>
</dbReference>
<evidence type="ECO:0000256" key="15">
    <source>
        <dbReference type="SAM" id="MobiDB-lite"/>
    </source>
</evidence>
<evidence type="ECO:0000256" key="6">
    <source>
        <dbReference type="ARBA" id="ARBA00022737"/>
    </source>
</evidence>
<evidence type="ECO:0000313" key="16">
    <source>
        <dbReference type="EMBL" id="KAH0864131.1"/>
    </source>
</evidence>
<evidence type="ECO:0000256" key="10">
    <source>
        <dbReference type="ARBA" id="ARBA00023136"/>
    </source>
</evidence>
<feature type="repeat" description="Solcar" evidence="13">
    <location>
        <begin position="297"/>
        <end position="388"/>
    </location>
</feature>
<comment type="subcellular location">
    <subcellularLocation>
        <location evidence="2">Membrane</location>
        <topology evidence="2">Multi-pass membrane protein</topology>
    </subcellularLocation>
    <subcellularLocation>
        <location evidence="1">Nucleus</location>
    </subcellularLocation>
</comment>
<evidence type="ECO:0000256" key="3">
    <source>
        <dbReference type="ARBA" id="ARBA00006375"/>
    </source>
</evidence>
<dbReference type="Gene3D" id="1.50.40.10">
    <property type="entry name" value="Mitochondrial carrier domain"/>
    <property type="match status" value="2"/>
</dbReference>
<evidence type="ECO:0000256" key="1">
    <source>
        <dbReference type="ARBA" id="ARBA00004123"/>
    </source>
</evidence>